<dbReference type="Proteomes" id="UP000051861">
    <property type="component" value="Unassembled WGS sequence"/>
</dbReference>
<gene>
    <name evidence="2" type="ORF">AMJ44_01660</name>
</gene>
<dbReference type="AlphaFoldDB" id="A0A0S7Y5D2"/>
<sequence>MPEDKEIEKFARELQEQIMEQIRKRYSEVVIDHWQNPRNFKKVENPDGYAEVKGPCGDTMEMFIKMKNECISECGFQTDGCGATIVCGSVATELALNKSFIQALAVVSVDEILKKLGGLPESDIHCAQLAAETLRRALADFLCQKKAPWKKTYGRT</sequence>
<organism evidence="2 3">
    <name type="scientific">candidate division WOR-1 bacterium DG_54_3</name>
    <dbReference type="NCBI Taxonomy" id="1703775"/>
    <lineage>
        <taxon>Bacteria</taxon>
        <taxon>Bacillati</taxon>
        <taxon>Saganbacteria</taxon>
    </lineage>
</organism>
<comment type="caution">
    <text evidence="2">The sequence shown here is derived from an EMBL/GenBank/DDBJ whole genome shotgun (WGS) entry which is preliminary data.</text>
</comment>
<dbReference type="CDD" id="cd06664">
    <property type="entry name" value="IscU_like"/>
    <property type="match status" value="1"/>
</dbReference>
<dbReference type="PANTHER" id="PTHR10093">
    <property type="entry name" value="IRON-SULFUR CLUSTER ASSEMBLY ENZYME NIFU HOMOLOG"/>
    <property type="match status" value="1"/>
</dbReference>
<name>A0A0S7Y5D2_UNCSA</name>
<feature type="domain" description="NIF system FeS cluster assembly NifU N-terminal" evidence="1">
    <location>
        <begin position="26"/>
        <end position="146"/>
    </location>
</feature>
<accession>A0A0S7Y5D2</accession>
<dbReference type="Pfam" id="PF01592">
    <property type="entry name" value="NifU_N"/>
    <property type="match status" value="1"/>
</dbReference>
<dbReference type="EMBL" id="LIZX01000011">
    <property type="protein sequence ID" value="KPJ69925.1"/>
    <property type="molecule type" value="Genomic_DNA"/>
</dbReference>
<dbReference type="Gene3D" id="3.90.1010.10">
    <property type="match status" value="1"/>
</dbReference>
<evidence type="ECO:0000313" key="2">
    <source>
        <dbReference type="EMBL" id="KPJ69925.1"/>
    </source>
</evidence>
<dbReference type="GO" id="GO:0051536">
    <property type="term" value="F:iron-sulfur cluster binding"/>
    <property type="evidence" value="ECO:0007669"/>
    <property type="project" value="InterPro"/>
</dbReference>
<evidence type="ECO:0000259" key="1">
    <source>
        <dbReference type="Pfam" id="PF01592"/>
    </source>
</evidence>
<evidence type="ECO:0000313" key="3">
    <source>
        <dbReference type="Proteomes" id="UP000051861"/>
    </source>
</evidence>
<protein>
    <recommendedName>
        <fullName evidence="1">NIF system FeS cluster assembly NifU N-terminal domain-containing protein</fullName>
    </recommendedName>
</protein>
<reference evidence="2 3" key="1">
    <citation type="journal article" date="2015" name="Microbiome">
        <title>Genomic resolution of linkages in carbon, nitrogen, and sulfur cycling among widespread estuary sediment bacteria.</title>
        <authorList>
            <person name="Baker B.J."/>
            <person name="Lazar C.S."/>
            <person name="Teske A.P."/>
            <person name="Dick G.J."/>
        </authorList>
    </citation>
    <scope>NUCLEOTIDE SEQUENCE [LARGE SCALE GENOMIC DNA]</scope>
    <source>
        <strain evidence="2">DG_54_3</strain>
    </source>
</reference>
<dbReference type="GO" id="GO:0005506">
    <property type="term" value="F:iron ion binding"/>
    <property type="evidence" value="ECO:0007669"/>
    <property type="project" value="InterPro"/>
</dbReference>
<dbReference type="InterPro" id="IPR002871">
    <property type="entry name" value="NIF_FeS_clus_asmbl_NifU_N"/>
</dbReference>
<dbReference type="GO" id="GO:0016226">
    <property type="term" value="P:iron-sulfur cluster assembly"/>
    <property type="evidence" value="ECO:0007669"/>
    <property type="project" value="InterPro"/>
</dbReference>
<dbReference type="SUPFAM" id="SSF82649">
    <property type="entry name" value="SufE/NifU"/>
    <property type="match status" value="1"/>
</dbReference>
<proteinExistence type="predicted"/>